<gene>
    <name evidence="4" type="ORF">KK1_000649</name>
</gene>
<keyword evidence="5" id="KW-1185">Reference proteome</keyword>
<dbReference type="Proteomes" id="UP000075243">
    <property type="component" value="Chromosome 11"/>
</dbReference>
<evidence type="ECO:0000313" key="5">
    <source>
        <dbReference type="Proteomes" id="UP000075243"/>
    </source>
</evidence>
<dbReference type="SMART" id="SM00343">
    <property type="entry name" value="ZnF_C2HC"/>
    <property type="match status" value="2"/>
</dbReference>
<evidence type="ECO:0000259" key="3">
    <source>
        <dbReference type="PROSITE" id="PS50158"/>
    </source>
</evidence>
<dbReference type="Gene3D" id="4.10.60.10">
    <property type="entry name" value="Zinc finger, CCHC-type"/>
    <property type="match status" value="1"/>
</dbReference>
<dbReference type="Gramene" id="C.cajan_00630.t">
    <property type="protein sequence ID" value="C.cajan_00630.t.cds1"/>
    <property type="gene ID" value="C.cajan_00630"/>
</dbReference>
<evidence type="ECO:0000256" key="1">
    <source>
        <dbReference type="PROSITE-ProRule" id="PRU00047"/>
    </source>
</evidence>
<dbReference type="PANTHER" id="PTHR34482">
    <property type="entry name" value="DNA DAMAGE-INDUCIBLE PROTEIN 1-LIKE"/>
    <property type="match status" value="1"/>
</dbReference>
<dbReference type="PROSITE" id="PS50158">
    <property type="entry name" value="ZF_CCHC"/>
    <property type="match status" value="1"/>
</dbReference>
<reference evidence="4 5" key="1">
    <citation type="journal article" date="2012" name="Nat. Biotechnol.">
        <title>Draft genome sequence of pigeonpea (Cajanus cajan), an orphan legume crop of resource-poor farmers.</title>
        <authorList>
            <person name="Varshney R.K."/>
            <person name="Chen W."/>
            <person name="Li Y."/>
            <person name="Bharti A.K."/>
            <person name="Saxena R.K."/>
            <person name="Schlueter J.A."/>
            <person name="Donoghue M.T."/>
            <person name="Azam S."/>
            <person name="Fan G."/>
            <person name="Whaley A.M."/>
            <person name="Farmer A.D."/>
            <person name="Sheridan J."/>
            <person name="Iwata A."/>
            <person name="Tuteja R."/>
            <person name="Penmetsa R.V."/>
            <person name="Wu W."/>
            <person name="Upadhyaya H.D."/>
            <person name="Yang S.P."/>
            <person name="Shah T."/>
            <person name="Saxena K.B."/>
            <person name="Michael T."/>
            <person name="McCombie W.R."/>
            <person name="Yang B."/>
            <person name="Zhang G."/>
            <person name="Yang H."/>
            <person name="Wang J."/>
            <person name="Spillane C."/>
            <person name="Cook D.R."/>
            <person name="May G.D."/>
            <person name="Xu X."/>
            <person name="Jackson S.A."/>
        </authorList>
    </citation>
    <scope>NUCLEOTIDE SEQUENCE [LARGE SCALE GENOMIC DNA]</scope>
    <source>
        <strain evidence="5">cv. Asha</strain>
    </source>
</reference>
<feature type="domain" description="CCHC-type" evidence="3">
    <location>
        <begin position="146"/>
        <end position="161"/>
    </location>
</feature>
<keyword evidence="1" id="KW-0863">Zinc-finger</keyword>
<feature type="region of interest" description="Disordered" evidence="2">
    <location>
        <begin position="158"/>
        <end position="177"/>
    </location>
</feature>
<evidence type="ECO:0000256" key="2">
    <source>
        <dbReference type="SAM" id="MobiDB-lite"/>
    </source>
</evidence>
<dbReference type="SUPFAM" id="SSF57756">
    <property type="entry name" value="Retrovirus zinc finger-like domains"/>
    <property type="match status" value="1"/>
</dbReference>
<feature type="compositionally biased region" description="Polar residues" evidence="2">
    <location>
        <begin position="99"/>
        <end position="120"/>
    </location>
</feature>
<keyword evidence="1" id="KW-0862">Zinc</keyword>
<dbReference type="AlphaFoldDB" id="A0A151SIA3"/>
<dbReference type="GO" id="GO:0003676">
    <property type="term" value="F:nucleic acid binding"/>
    <property type="evidence" value="ECO:0007669"/>
    <property type="project" value="InterPro"/>
</dbReference>
<feature type="region of interest" description="Disordered" evidence="2">
    <location>
        <begin position="86"/>
        <end position="120"/>
    </location>
</feature>
<dbReference type="InterPro" id="IPR036875">
    <property type="entry name" value="Znf_CCHC_sf"/>
</dbReference>
<keyword evidence="1" id="KW-0479">Metal-binding</keyword>
<dbReference type="GO" id="GO:0008270">
    <property type="term" value="F:zinc ion binding"/>
    <property type="evidence" value="ECO:0007669"/>
    <property type="project" value="UniProtKB-KW"/>
</dbReference>
<dbReference type="PANTHER" id="PTHR34482:SF49">
    <property type="entry name" value="RETROTRANSPOSON GAG DOMAIN-CONTAINING PROTEIN"/>
    <property type="match status" value="1"/>
</dbReference>
<dbReference type="InterPro" id="IPR001878">
    <property type="entry name" value="Znf_CCHC"/>
</dbReference>
<organism evidence="4 5">
    <name type="scientific">Cajanus cajan</name>
    <name type="common">Pigeon pea</name>
    <name type="synonym">Cajanus indicus</name>
    <dbReference type="NCBI Taxonomy" id="3821"/>
    <lineage>
        <taxon>Eukaryota</taxon>
        <taxon>Viridiplantae</taxon>
        <taxon>Streptophyta</taxon>
        <taxon>Embryophyta</taxon>
        <taxon>Tracheophyta</taxon>
        <taxon>Spermatophyta</taxon>
        <taxon>Magnoliopsida</taxon>
        <taxon>eudicotyledons</taxon>
        <taxon>Gunneridae</taxon>
        <taxon>Pentapetalae</taxon>
        <taxon>rosids</taxon>
        <taxon>fabids</taxon>
        <taxon>Fabales</taxon>
        <taxon>Fabaceae</taxon>
        <taxon>Papilionoideae</taxon>
        <taxon>50 kb inversion clade</taxon>
        <taxon>NPAAA clade</taxon>
        <taxon>indigoferoid/millettioid clade</taxon>
        <taxon>Phaseoleae</taxon>
        <taxon>Cajanus</taxon>
    </lineage>
</organism>
<dbReference type="EMBL" id="CM003613">
    <property type="protein sequence ID" value="KYP54461.1"/>
    <property type="molecule type" value="Genomic_DNA"/>
</dbReference>
<evidence type="ECO:0000313" key="4">
    <source>
        <dbReference type="EMBL" id="KYP54461.1"/>
    </source>
</evidence>
<proteinExistence type="predicted"/>
<name>A0A151SIA3_CAJCA</name>
<dbReference type="OMA" id="GHESTTC"/>
<accession>A0A151SIA3</accession>
<sequence length="214" mass="23610">MRLHQGGLTVSDYAMRFEHLAHFYSQAIFEAWKCRKFVEGLKQEFKRLVMPMAITEFLALVEKAKVVERLEGRNRVVKNAEGLAGSKKCGGQRKPYDKPQSQQGGPVTRQPTNIARGGSQSEGATLRCYRCGGPHFIRDCHHTESRCFRCGQMGHESTTCPARTRQTRGAPGGDRPTMVGRAFTLTGAEASTSSDLVKGKGKATGKNVMILFDS</sequence>
<protein>
    <recommendedName>
        <fullName evidence="3">CCHC-type domain-containing protein</fullName>
    </recommendedName>
</protein>